<gene>
    <name evidence="2" type="ORF">CLO192961_LOCUS174743</name>
</gene>
<protein>
    <recommendedName>
        <fullName evidence="4">Peptidase S7 domain-containing protein</fullName>
    </recommendedName>
</protein>
<evidence type="ECO:0000313" key="2">
    <source>
        <dbReference type="EMBL" id="VUC25753.1"/>
    </source>
</evidence>
<evidence type="ECO:0000256" key="1">
    <source>
        <dbReference type="SAM" id="MobiDB-lite"/>
    </source>
</evidence>
<feature type="region of interest" description="Disordered" evidence="1">
    <location>
        <begin position="67"/>
        <end position="92"/>
    </location>
</feature>
<sequence>MEISSTKYRVGMPPVRPLPLKNSDKVAGICSSRVLDELYRKVADILRAHDITLPNPVKGWEVKCATEGDGADEDKEEEEEEEEEYNGWDDAWDDNREDPSISLVYRSIPDDPDSARLTLLIIAHWSNSNSPEAWELAVQAIRPLVLEYLPTQQEVYVEMIAENLTVPLYISPVGDDPIIAQSWSEISTKIYDALEGNPASQGTMTCIDVMRLGTVKSSENPITVYVSVSHECAETDWPPIIAEIEKIIEPYHLELRLQHDNWNYLAGNPEPRSLGKMSMRLLNQPYQERPNLGADIGAAVYTMHDQERDSPPLGTLGCYIDVITEHGEMKTMALTSYHVCRPCISGYQLEGSNGDLHNGRRVPDSDLRTFDREGVSPSDAHRLSPMEHPARLRHKTKVRTLQAKIADFREGTGKDYKKRQLADFEAVFNTGRNILGKVWAASGFDRRIPNTDFLMDWALIEVNENRRGTNDLPGAHTWDVECATGDIPNEAGWMTLRMDQNGPVFSRLKSGTTVYKYGAATGPTAGIFSGQYARVGIPKPDASQPTSYQERQTNQHLKQTCVFIVDASDEVPLAGHGDSGAVVFSGDGHALGVVVSSLSLNQTTNQDRVCVIPMEMVFDDIKALTKAKEVKLHMG</sequence>
<comment type="caution">
    <text evidence="2">The sequence shown here is derived from an EMBL/GenBank/DDBJ whole genome shotgun (WGS) entry which is preliminary data.</text>
</comment>
<evidence type="ECO:0000313" key="3">
    <source>
        <dbReference type="Proteomes" id="UP000766486"/>
    </source>
</evidence>
<feature type="compositionally biased region" description="Acidic residues" evidence="1">
    <location>
        <begin position="69"/>
        <end position="92"/>
    </location>
</feature>
<keyword evidence="3" id="KW-1185">Reference proteome</keyword>
<organism evidence="2 3">
    <name type="scientific">Bionectria ochroleuca</name>
    <name type="common">Gliocladium roseum</name>
    <dbReference type="NCBI Taxonomy" id="29856"/>
    <lineage>
        <taxon>Eukaryota</taxon>
        <taxon>Fungi</taxon>
        <taxon>Dikarya</taxon>
        <taxon>Ascomycota</taxon>
        <taxon>Pezizomycotina</taxon>
        <taxon>Sordariomycetes</taxon>
        <taxon>Hypocreomycetidae</taxon>
        <taxon>Hypocreales</taxon>
        <taxon>Bionectriaceae</taxon>
        <taxon>Clonostachys</taxon>
    </lineage>
</organism>
<evidence type="ECO:0008006" key="4">
    <source>
        <dbReference type="Google" id="ProtNLM"/>
    </source>
</evidence>
<dbReference type="Proteomes" id="UP000766486">
    <property type="component" value="Unassembled WGS sequence"/>
</dbReference>
<name>A0ABY6U416_BIOOC</name>
<proteinExistence type="predicted"/>
<dbReference type="EMBL" id="CABFNS010000739">
    <property type="protein sequence ID" value="VUC25753.1"/>
    <property type="molecule type" value="Genomic_DNA"/>
</dbReference>
<reference evidence="2 3" key="1">
    <citation type="submission" date="2019-06" db="EMBL/GenBank/DDBJ databases">
        <authorList>
            <person name="Broberg M."/>
        </authorList>
    </citation>
    <scope>NUCLEOTIDE SEQUENCE [LARGE SCALE GENOMIC DNA]</scope>
</reference>
<accession>A0ABY6U416</accession>